<feature type="domain" description="FMN-binding" evidence="1">
    <location>
        <begin position="128"/>
        <end position="206"/>
    </location>
</feature>
<dbReference type="Proteomes" id="UP000295341">
    <property type="component" value="Unassembled WGS sequence"/>
</dbReference>
<gene>
    <name evidence="2" type="ORF">DFR24_0727</name>
</gene>
<dbReference type="SMART" id="SM00900">
    <property type="entry name" value="FMN_bind"/>
    <property type="match status" value="1"/>
</dbReference>
<comment type="caution">
    <text evidence="2">The sequence shown here is derived from an EMBL/GenBank/DDBJ whole genome shotgun (WGS) entry which is preliminary data.</text>
</comment>
<dbReference type="GO" id="GO:0016020">
    <property type="term" value="C:membrane"/>
    <property type="evidence" value="ECO:0007669"/>
    <property type="project" value="InterPro"/>
</dbReference>
<sequence>MKTKSNSFRPDLDVEVDAGYTNRAEMNAPESHIVRSTSRRSVLRALMMLPFGAFAGRSAAAGLEQFYKFNIKPEVFLEEVFGAEVPVAQSVAVGAAPVQLIQPLPQRMRYWRANGKTVWIFDELGKDGYLPTTCAFVVKDASIERAKVLIYRESRGEQIGQPSFLQQLVGAKAAGAGIDKNVDNISGATYSVKMMQRMARTALALDQLAV</sequence>
<evidence type="ECO:0000313" key="2">
    <source>
        <dbReference type="EMBL" id="TDU31359.1"/>
    </source>
</evidence>
<dbReference type="InterPro" id="IPR007329">
    <property type="entry name" value="FMN-bd"/>
</dbReference>
<evidence type="ECO:0000313" key="3">
    <source>
        <dbReference type="Proteomes" id="UP000295341"/>
    </source>
</evidence>
<dbReference type="EMBL" id="SOBT01000008">
    <property type="protein sequence ID" value="TDU31359.1"/>
    <property type="molecule type" value="Genomic_DNA"/>
</dbReference>
<name>A0A4R7PCK5_9GAMM</name>
<organism evidence="2 3">
    <name type="scientific">Panacagrimonas perspica</name>
    <dbReference type="NCBI Taxonomy" id="381431"/>
    <lineage>
        <taxon>Bacteria</taxon>
        <taxon>Pseudomonadati</taxon>
        <taxon>Pseudomonadota</taxon>
        <taxon>Gammaproteobacteria</taxon>
        <taxon>Nevskiales</taxon>
        <taxon>Nevskiaceae</taxon>
        <taxon>Panacagrimonas</taxon>
    </lineage>
</organism>
<dbReference type="GO" id="GO:0010181">
    <property type="term" value="F:FMN binding"/>
    <property type="evidence" value="ECO:0007669"/>
    <property type="project" value="InterPro"/>
</dbReference>
<reference evidence="2 3" key="1">
    <citation type="submission" date="2019-03" db="EMBL/GenBank/DDBJ databases">
        <title>Genomic Encyclopedia of Type Strains, Phase IV (KMG-IV): sequencing the most valuable type-strain genomes for metagenomic binning, comparative biology and taxonomic classification.</title>
        <authorList>
            <person name="Goeker M."/>
        </authorList>
    </citation>
    <scope>NUCLEOTIDE SEQUENCE [LARGE SCALE GENOMIC DNA]</scope>
    <source>
        <strain evidence="2 3">DSM 26377</strain>
    </source>
</reference>
<accession>A0A4R7PCK5</accession>
<keyword evidence="3" id="KW-1185">Reference proteome</keyword>
<dbReference type="AlphaFoldDB" id="A0A4R7PCK5"/>
<protein>
    <submittedName>
        <fullName evidence="2">FMN-binding protein</fullName>
    </submittedName>
</protein>
<proteinExistence type="predicted"/>
<dbReference type="Pfam" id="PF04205">
    <property type="entry name" value="FMN_bind"/>
    <property type="match status" value="1"/>
</dbReference>
<evidence type="ECO:0000259" key="1">
    <source>
        <dbReference type="SMART" id="SM00900"/>
    </source>
</evidence>